<protein>
    <recommendedName>
        <fullName evidence="3">Methyltransferase domain-containing protein</fullName>
    </recommendedName>
</protein>
<accession>A0A9X0B913</accession>
<dbReference type="PANTHER" id="PTHR43591:SF10">
    <property type="entry name" value="ABC TRANSMEMBRANE TYPE-1 DOMAIN-CONTAINING PROTEIN-RELATED"/>
    <property type="match status" value="1"/>
</dbReference>
<dbReference type="Proteomes" id="UP001147747">
    <property type="component" value="Unassembled WGS sequence"/>
</dbReference>
<dbReference type="CDD" id="cd02440">
    <property type="entry name" value="AdoMet_MTases"/>
    <property type="match status" value="1"/>
</dbReference>
<reference evidence="1" key="1">
    <citation type="submission" date="2022-12" db="EMBL/GenBank/DDBJ databases">
        <authorList>
            <person name="Petersen C."/>
        </authorList>
    </citation>
    <scope>NUCLEOTIDE SEQUENCE</scope>
    <source>
        <strain evidence="1">IBT 29677</strain>
    </source>
</reference>
<dbReference type="OrthoDB" id="2013972at2759"/>
<dbReference type="GeneID" id="81371751"/>
<dbReference type="RefSeq" id="XP_056488322.1">
    <property type="nucleotide sequence ID" value="XM_056632771.1"/>
</dbReference>
<evidence type="ECO:0000313" key="2">
    <source>
        <dbReference type="Proteomes" id="UP001147747"/>
    </source>
</evidence>
<evidence type="ECO:0000313" key="1">
    <source>
        <dbReference type="EMBL" id="KAJ5392644.1"/>
    </source>
</evidence>
<organism evidence="1 2">
    <name type="scientific">Penicillium cosmopolitanum</name>
    <dbReference type="NCBI Taxonomy" id="1131564"/>
    <lineage>
        <taxon>Eukaryota</taxon>
        <taxon>Fungi</taxon>
        <taxon>Dikarya</taxon>
        <taxon>Ascomycota</taxon>
        <taxon>Pezizomycotina</taxon>
        <taxon>Eurotiomycetes</taxon>
        <taxon>Eurotiomycetidae</taxon>
        <taxon>Eurotiales</taxon>
        <taxon>Aspergillaceae</taxon>
        <taxon>Penicillium</taxon>
    </lineage>
</organism>
<proteinExistence type="predicted"/>
<comment type="caution">
    <text evidence="1">The sequence shown here is derived from an EMBL/GenBank/DDBJ whole genome shotgun (WGS) entry which is preliminary data.</text>
</comment>
<dbReference type="InterPro" id="IPR029063">
    <property type="entry name" value="SAM-dependent_MTases_sf"/>
</dbReference>
<dbReference type="GO" id="GO:0008168">
    <property type="term" value="F:methyltransferase activity"/>
    <property type="evidence" value="ECO:0007669"/>
    <property type="project" value="TreeGrafter"/>
</dbReference>
<sequence>MANIADIADIQVDPDVSTSSSDYDSIRSDLTSLTESVYSYIYENGRTYHAYRSGSYFLPNDEREQDRLDVLHHVFRLVHGGGLCQTELEHPQRILDIGTGTGIWAIEVGDQFPGAEVIGVDLSPIQPGWVPPNVRFVIEDMNQSDWSFAEGSFDLIHIRCLAGCLDDWTAFLRRCYDHLRPGGRIEVADCYPHLECDDDTWSNDSYLRTWQTEYHRITGVQGRLWDLSTCLKELVSEAGFENVELSEFRVPMGSWAKDPKLKEIGRYFRAQFIDGAVESYSLALFTRFGNWTSAEVQVLLARVTLTAGDTITFRND</sequence>
<dbReference type="EMBL" id="JAPZBU010000008">
    <property type="protein sequence ID" value="KAJ5392644.1"/>
    <property type="molecule type" value="Genomic_DNA"/>
</dbReference>
<gene>
    <name evidence="1" type="ORF">N7509_008134</name>
</gene>
<dbReference type="Pfam" id="PF13489">
    <property type="entry name" value="Methyltransf_23"/>
    <property type="match status" value="1"/>
</dbReference>
<evidence type="ECO:0008006" key="3">
    <source>
        <dbReference type="Google" id="ProtNLM"/>
    </source>
</evidence>
<name>A0A9X0B913_9EURO</name>
<dbReference type="Gene3D" id="3.40.50.150">
    <property type="entry name" value="Vaccinia Virus protein VP39"/>
    <property type="match status" value="1"/>
</dbReference>
<dbReference type="AlphaFoldDB" id="A0A9X0B913"/>
<dbReference type="SUPFAM" id="SSF53335">
    <property type="entry name" value="S-adenosyl-L-methionine-dependent methyltransferases"/>
    <property type="match status" value="1"/>
</dbReference>
<keyword evidence="2" id="KW-1185">Reference proteome</keyword>
<reference evidence="1" key="2">
    <citation type="journal article" date="2023" name="IMA Fungus">
        <title>Comparative genomic study of the Penicillium genus elucidates a diverse pangenome and 15 lateral gene transfer events.</title>
        <authorList>
            <person name="Petersen C."/>
            <person name="Sorensen T."/>
            <person name="Nielsen M.R."/>
            <person name="Sondergaard T.E."/>
            <person name="Sorensen J.L."/>
            <person name="Fitzpatrick D.A."/>
            <person name="Frisvad J.C."/>
            <person name="Nielsen K.L."/>
        </authorList>
    </citation>
    <scope>NUCLEOTIDE SEQUENCE</scope>
    <source>
        <strain evidence="1">IBT 29677</strain>
    </source>
</reference>
<dbReference type="PANTHER" id="PTHR43591">
    <property type="entry name" value="METHYLTRANSFERASE"/>
    <property type="match status" value="1"/>
</dbReference>